<dbReference type="InterPro" id="IPR010730">
    <property type="entry name" value="HET"/>
</dbReference>
<gene>
    <name evidence="5" type="ORF">K444DRAFT_565139</name>
</gene>
<dbReference type="RefSeq" id="XP_024734551.1">
    <property type="nucleotide sequence ID" value="XM_024877094.1"/>
</dbReference>
<evidence type="ECO:0000256" key="2">
    <source>
        <dbReference type="ARBA" id="ARBA00022771"/>
    </source>
</evidence>
<feature type="domain" description="Heterokaryon incompatibility" evidence="4">
    <location>
        <begin position="46"/>
        <end position="199"/>
    </location>
</feature>
<dbReference type="STRING" id="1095630.A0A2J6T3R3"/>
<accession>A0A2J6T3R3</accession>
<dbReference type="InterPro" id="IPR052895">
    <property type="entry name" value="HetReg/Transcr_Mod"/>
</dbReference>
<dbReference type="Pfam" id="PF06985">
    <property type="entry name" value="HET"/>
    <property type="match status" value="1"/>
</dbReference>
<protein>
    <submittedName>
        <fullName evidence="5">HET-domain-containing protein</fullName>
    </submittedName>
</protein>
<dbReference type="Pfam" id="PF26639">
    <property type="entry name" value="Het-6_barrel"/>
    <property type="match status" value="1"/>
</dbReference>
<keyword evidence="6" id="KW-1185">Reference proteome</keyword>
<dbReference type="AlphaFoldDB" id="A0A2J6T3R3"/>
<dbReference type="GO" id="GO:0008270">
    <property type="term" value="F:zinc ion binding"/>
    <property type="evidence" value="ECO:0007669"/>
    <property type="project" value="UniProtKB-KW"/>
</dbReference>
<evidence type="ECO:0000256" key="3">
    <source>
        <dbReference type="ARBA" id="ARBA00022833"/>
    </source>
</evidence>
<dbReference type="OrthoDB" id="2157530at2759"/>
<evidence type="ECO:0000313" key="5">
    <source>
        <dbReference type="EMBL" id="PMD57647.1"/>
    </source>
</evidence>
<dbReference type="SUPFAM" id="SSF57850">
    <property type="entry name" value="RING/U-box"/>
    <property type="match status" value="1"/>
</dbReference>
<proteinExistence type="predicted"/>
<keyword evidence="3" id="KW-0862">Zinc</keyword>
<dbReference type="PANTHER" id="PTHR24148">
    <property type="entry name" value="ANKYRIN REPEAT DOMAIN-CONTAINING PROTEIN 39 HOMOLOG-RELATED"/>
    <property type="match status" value="1"/>
</dbReference>
<dbReference type="Gene3D" id="3.30.60.90">
    <property type="match status" value="1"/>
</dbReference>
<organism evidence="5 6">
    <name type="scientific">Hyaloscypha bicolor E</name>
    <dbReference type="NCBI Taxonomy" id="1095630"/>
    <lineage>
        <taxon>Eukaryota</taxon>
        <taxon>Fungi</taxon>
        <taxon>Dikarya</taxon>
        <taxon>Ascomycota</taxon>
        <taxon>Pezizomycotina</taxon>
        <taxon>Leotiomycetes</taxon>
        <taxon>Helotiales</taxon>
        <taxon>Hyaloscyphaceae</taxon>
        <taxon>Hyaloscypha</taxon>
        <taxon>Hyaloscypha bicolor</taxon>
    </lineage>
</organism>
<sequence>MERSIYSPLIYSNREIRIVTIHPSVEKSAPIECTTREISLDKIPGYYALSYCWGDPNITVPMHINGVEVQVTANLDVALRHFRGAEGELRDKRPQMRWWIDAICINQSDLDERSQQVQLMGDIYSGASCVVVWLGEEGKDGRLALQTIQGLFKEFGNKGKKTSREETIEALNELDGSACDAILSFFERPWWLRLWTVQEYVFGKEVLFTCGDISFSWRLLHWWSLIISTKTDPGAWKFQKFDFLGLIWGRGCAGHFAKSFLRQEYLAQKKIDSKLSSILGGLVDCMMCTDPRDRIYGMQGLASDGDCFGLPDYTISISELYIKVASIMVHTHQNLEILHNSPPRSSTTPDGMVLPSWVPDWGQVGYPRPLDTELYSADLGRKGLAHCSLLPSLALYAQGVVWDTVTEIDSFPTSHFLSSGRNALGLAAAKRRTELINEYLKVTAISNCSPSQKPKVICCDNCCGPVLNQHYHCNICGNGDFDLCPGCVEDGIWCGGHDHMLIKRHITDNKVYNSDTEELKSGIAQEKCKDTWVEDTPSWARLIYEGRSKSYPTGIPQLQAYFRTILLDQDFITNARLSTSEDRFFEFAKAFLLGVVFGPWYPPCSEIAGWKRYTLWHSEEPLKFDLFLGDPGSEGSLTWSPSVAVSSVTEACKDLKMQSFVSTLHHKTKDRKFFITSRGYMGLGSPRVEVGDVVCVFPGLSVPVILRKTDGYYTHQGECFVLGVMDGEVMDNLEKGLVSLEEIEIH</sequence>
<evidence type="ECO:0000313" key="6">
    <source>
        <dbReference type="Proteomes" id="UP000235371"/>
    </source>
</evidence>
<dbReference type="EMBL" id="KZ613846">
    <property type="protein sequence ID" value="PMD57647.1"/>
    <property type="molecule type" value="Genomic_DNA"/>
</dbReference>
<keyword evidence="1" id="KW-0479">Metal-binding</keyword>
<dbReference type="Proteomes" id="UP000235371">
    <property type="component" value="Unassembled WGS sequence"/>
</dbReference>
<dbReference type="InParanoid" id="A0A2J6T3R3"/>
<keyword evidence="2" id="KW-0863">Zinc-finger</keyword>
<dbReference type="InterPro" id="IPR043145">
    <property type="entry name" value="Znf_ZZ_sf"/>
</dbReference>
<dbReference type="PANTHER" id="PTHR24148:SF73">
    <property type="entry name" value="HET DOMAIN PROTEIN (AFU_ORTHOLOGUE AFUA_8G01020)"/>
    <property type="match status" value="1"/>
</dbReference>
<dbReference type="GeneID" id="36585171"/>
<name>A0A2J6T3R3_9HELO</name>
<evidence type="ECO:0000256" key="1">
    <source>
        <dbReference type="ARBA" id="ARBA00022723"/>
    </source>
</evidence>
<reference evidence="5 6" key="1">
    <citation type="submission" date="2016-04" db="EMBL/GenBank/DDBJ databases">
        <title>A degradative enzymes factory behind the ericoid mycorrhizal symbiosis.</title>
        <authorList>
            <consortium name="DOE Joint Genome Institute"/>
            <person name="Martino E."/>
            <person name="Morin E."/>
            <person name="Grelet G."/>
            <person name="Kuo A."/>
            <person name="Kohler A."/>
            <person name="Daghino S."/>
            <person name="Barry K."/>
            <person name="Choi C."/>
            <person name="Cichocki N."/>
            <person name="Clum A."/>
            <person name="Copeland A."/>
            <person name="Hainaut M."/>
            <person name="Haridas S."/>
            <person name="Labutti K."/>
            <person name="Lindquist E."/>
            <person name="Lipzen A."/>
            <person name="Khouja H.-R."/>
            <person name="Murat C."/>
            <person name="Ohm R."/>
            <person name="Olson A."/>
            <person name="Spatafora J."/>
            <person name="Veneault-Fourrey C."/>
            <person name="Henrissat B."/>
            <person name="Grigoriev I."/>
            <person name="Martin F."/>
            <person name="Perotto S."/>
        </authorList>
    </citation>
    <scope>NUCLEOTIDE SEQUENCE [LARGE SCALE GENOMIC DNA]</scope>
    <source>
        <strain evidence="5 6">E</strain>
    </source>
</reference>
<evidence type="ECO:0000259" key="4">
    <source>
        <dbReference type="Pfam" id="PF06985"/>
    </source>
</evidence>